<keyword evidence="17" id="KW-0175">Coiled coil</keyword>
<sequence length="162" mass="18257">MQDIIMPQPGSIIWTAAVFLVLIFVLKKWAWGPIVQGLQAREDGIKKDIEDAKNAHNEAEELLKKYQKQLDDARKESQKLISEATTRAEALHEEKKAQVEAEAQSILEKAKADIELERQKAAQELRQEVVEIAITAAGKVIGQALRAEDHRDLIQREIDGLN</sequence>
<evidence type="ECO:0000313" key="19">
    <source>
        <dbReference type="Proteomes" id="UP000319619"/>
    </source>
</evidence>
<evidence type="ECO:0000256" key="4">
    <source>
        <dbReference type="ARBA" id="ARBA00022547"/>
    </source>
</evidence>
<comment type="similarity">
    <text evidence="1 15 16">Belongs to the ATPase B chain family.</text>
</comment>
<evidence type="ECO:0000256" key="13">
    <source>
        <dbReference type="ARBA" id="ARBA00026054"/>
    </source>
</evidence>
<evidence type="ECO:0000256" key="5">
    <source>
        <dbReference type="ARBA" id="ARBA00022692"/>
    </source>
</evidence>
<dbReference type="SUPFAM" id="SSF81573">
    <property type="entry name" value="F1F0 ATP synthase subunit B, membrane domain"/>
    <property type="match status" value="1"/>
</dbReference>
<evidence type="ECO:0000256" key="6">
    <source>
        <dbReference type="ARBA" id="ARBA00022781"/>
    </source>
</evidence>
<comment type="subunit">
    <text evidence="15">F-type ATPases have 2 components, F(1) - the catalytic core - and F(0) - the membrane proton channel. F(1) has five subunits: alpha(3), beta(3), gamma(1), delta(1), epsilon(1). F(0) has three main subunits: a(1), b(2) and c(10-14). The alpha and beta chains form an alternating ring which encloses part of the gamma chain. F(1) is attached to F(0) by a central stalk formed by the gamma and epsilon chains, while a peripheral stalk is formed by the delta and b chains.</text>
</comment>
<dbReference type="PANTHER" id="PTHR33445">
    <property type="entry name" value="ATP SYNTHASE SUBUNIT B', CHLOROPLASTIC"/>
    <property type="match status" value="1"/>
</dbReference>
<reference evidence="18 19" key="1">
    <citation type="submission" date="2017-06" db="EMBL/GenBank/DDBJ databases">
        <title>Novel microbial phyla capable of carbon fixation and sulfur reduction in deep-sea sediments.</title>
        <authorList>
            <person name="Huang J."/>
            <person name="Baker B."/>
            <person name="Wang Y."/>
        </authorList>
    </citation>
    <scope>NUCLEOTIDE SEQUENCE [LARGE SCALE GENOMIC DNA]</scope>
    <source>
        <strain evidence="18">B3_LCP</strain>
    </source>
</reference>
<keyword evidence="9 15" id="KW-0472">Membrane</keyword>
<dbReference type="NCBIfam" id="TIGR01144">
    <property type="entry name" value="ATP_synt_b"/>
    <property type="match status" value="1"/>
</dbReference>
<dbReference type="CDD" id="cd06503">
    <property type="entry name" value="ATP-synt_Fo_b"/>
    <property type="match status" value="1"/>
</dbReference>
<keyword evidence="8 15" id="KW-0406">Ion transport</keyword>
<evidence type="ECO:0000256" key="1">
    <source>
        <dbReference type="ARBA" id="ARBA00005513"/>
    </source>
</evidence>
<dbReference type="GO" id="GO:0046933">
    <property type="term" value="F:proton-transporting ATP synthase activity, rotational mechanism"/>
    <property type="evidence" value="ECO:0007669"/>
    <property type="project" value="UniProtKB-UniRule"/>
</dbReference>
<dbReference type="GO" id="GO:0046961">
    <property type="term" value="F:proton-transporting ATPase activity, rotational mechanism"/>
    <property type="evidence" value="ECO:0007669"/>
    <property type="project" value="TreeGrafter"/>
</dbReference>
<comment type="function">
    <text evidence="11 15">F(1)F(0) ATP synthase produces ATP from ADP in the presence of a proton or sodium gradient. F-type ATPases consist of two structural domains, F(1) containing the extramembraneous catalytic core and F(0) containing the membrane proton channel, linked together by a central stalk and a peripheral stalk. During catalysis, ATP synthesis in the catalytic domain of F(1) is coupled via a rotary mechanism of the central stalk subunits to proton translocation.</text>
</comment>
<dbReference type="GO" id="GO:0005886">
    <property type="term" value="C:plasma membrane"/>
    <property type="evidence" value="ECO:0007669"/>
    <property type="project" value="UniProtKB-SubCell"/>
</dbReference>
<evidence type="ECO:0000256" key="3">
    <source>
        <dbReference type="ARBA" id="ARBA00022475"/>
    </source>
</evidence>
<evidence type="ECO:0000256" key="10">
    <source>
        <dbReference type="ARBA" id="ARBA00023310"/>
    </source>
</evidence>
<feature type="coiled-coil region" evidence="17">
    <location>
        <begin position="35"/>
        <end position="131"/>
    </location>
</feature>
<keyword evidence="3 15" id="KW-1003">Cell membrane</keyword>
<comment type="subunit">
    <text evidence="13">F-type ATPases have 2 components, F(1) - the catalytic core - and F(0) - the membrane proton channel. F(1) has five subunits: alpha(3), beta(3), gamma(1), delta(1), epsilon(1). F(0) has four main subunits: a(1), b(2) and c(10-14). The alpha and beta chains form an alternating ring which encloses part of the gamma chain. F(1) is attached to F(0) by a central stalk formed by the gamma and epsilon chains, while a peripheral stalk is formed by the delta and b chains.</text>
</comment>
<dbReference type="InterPro" id="IPR002146">
    <property type="entry name" value="ATP_synth_b/b'su_bac/chlpt"/>
</dbReference>
<gene>
    <name evidence="15 18" type="primary">atpF</name>
    <name evidence="18" type="ORF">CEE37_14540</name>
</gene>
<dbReference type="Gene3D" id="1.20.5.620">
    <property type="entry name" value="F1F0 ATP synthase subunit B, membrane domain"/>
    <property type="match status" value="1"/>
</dbReference>
<dbReference type="PANTHER" id="PTHR33445:SF1">
    <property type="entry name" value="ATP SYNTHASE SUBUNIT B"/>
    <property type="match status" value="1"/>
</dbReference>
<dbReference type="EMBL" id="NJBN01000014">
    <property type="protein sequence ID" value="TKJ36929.1"/>
    <property type="molecule type" value="Genomic_DNA"/>
</dbReference>
<keyword evidence="6 15" id="KW-0375">Hydrogen ion transport</keyword>
<dbReference type="InterPro" id="IPR028987">
    <property type="entry name" value="ATP_synth_B-like_membr_sf"/>
</dbReference>
<evidence type="ECO:0000256" key="17">
    <source>
        <dbReference type="SAM" id="Coils"/>
    </source>
</evidence>
<protein>
    <recommendedName>
        <fullName evidence="15">ATP synthase subunit b</fullName>
    </recommendedName>
    <alternativeName>
        <fullName evidence="15">ATP synthase F(0) sector subunit b</fullName>
    </alternativeName>
    <alternativeName>
        <fullName evidence="15">ATPase subunit I</fullName>
    </alternativeName>
    <alternativeName>
        <fullName evidence="15">F-type ATPase subunit b</fullName>
        <shortName evidence="15">F-ATPase subunit b</shortName>
    </alternativeName>
</protein>
<dbReference type="InterPro" id="IPR005864">
    <property type="entry name" value="ATP_synth_F0_bsu_bac"/>
</dbReference>
<accession>A0A532UPR7</accession>
<keyword evidence="5 15" id="KW-0812">Transmembrane</keyword>
<comment type="caution">
    <text evidence="18">The sequence shown here is derived from an EMBL/GenBank/DDBJ whole genome shotgun (WGS) entry which is preliminary data.</text>
</comment>
<keyword evidence="7 15" id="KW-1133">Transmembrane helix</keyword>
<keyword evidence="4 15" id="KW-0138">CF(0)</keyword>
<dbReference type="GO" id="GO:0012505">
    <property type="term" value="C:endomembrane system"/>
    <property type="evidence" value="ECO:0007669"/>
    <property type="project" value="UniProtKB-SubCell"/>
</dbReference>
<dbReference type="Pfam" id="PF00430">
    <property type="entry name" value="ATP-synt_B"/>
    <property type="match status" value="1"/>
</dbReference>
<organism evidence="18 19">
    <name type="scientific">candidate division LCP-89 bacterium B3_LCP</name>
    <dbReference type="NCBI Taxonomy" id="2012998"/>
    <lineage>
        <taxon>Bacteria</taxon>
        <taxon>Pseudomonadati</taxon>
        <taxon>Bacteria division LCP-89</taxon>
    </lineage>
</organism>
<evidence type="ECO:0000313" key="18">
    <source>
        <dbReference type="EMBL" id="TKJ36929.1"/>
    </source>
</evidence>
<dbReference type="AlphaFoldDB" id="A0A532UPR7"/>
<evidence type="ECO:0000256" key="8">
    <source>
        <dbReference type="ARBA" id="ARBA00023065"/>
    </source>
</evidence>
<feature type="transmembrane region" description="Helical" evidence="15">
    <location>
        <begin position="12"/>
        <end position="31"/>
    </location>
</feature>
<comment type="function">
    <text evidence="12">Component of the F(0) channel, it forms part of the peripheral stalk, linking F(1) to F(0). The b'-subunit is a diverged and duplicated form of b found in plants and photosynthetic bacteria.</text>
</comment>
<name>A0A532UPR7_UNCL8</name>
<evidence type="ECO:0000256" key="16">
    <source>
        <dbReference type="RuleBase" id="RU003848"/>
    </source>
</evidence>
<dbReference type="Proteomes" id="UP000319619">
    <property type="component" value="Unassembled WGS sequence"/>
</dbReference>
<proteinExistence type="inferred from homology"/>
<keyword evidence="10 15" id="KW-0066">ATP synthesis</keyword>
<dbReference type="InterPro" id="IPR050059">
    <property type="entry name" value="ATP_synthase_B_chain"/>
</dbReference>
<keyword evidence="2 15" id="KW-0813">Transport</keyword>
<evidence type="ECO:0000256" key="11">
    <source>
        <dbReference type="ARBA" id="ARBA00025198"/>
    </source>
</evidence>
<evidence type="ECO:0000256" key="7">
    <source>
        <dbReference type="ARBA" id="ARBA00022989"/>
    </source>
</evidence>
<comment type="subcellular location">
    <subcellularLocation>
        <location evidence="15">Cell membrane</location>
        <topology evidence="15">Single-pass membrane protein</topology>
    </subcellularLocation>
    <subcellularLocation>
        <location evidence="14">Endomembrane system</location>
        <topology evidence="14">Single-pass membrane protein</topology>
    </subcellularLocation>
</comment>
<evidence type="ECO:0000256" key="14">
    <source>
        <dbReference type="ARBA" id="ARBA00037847"/>
    </source>
</evidence>
<evidence type="ECO:0000256" key="9">
    <source>
        <dbReference type="ARBA" id="ARBA00023136"/>
    </source>
</evidence>
<evidence type="ECO:0000256" key="15">
    <source>
        <dbReference type="HAMAP-Rule" id="MF_01398"/>
    </source>
</evidence>
<dbReference type="GO" id="GO:0045259">
    <property type="term" value="C:proton-transporting ATP synthase complex"/>
    <property type="evidence" value="ECO:0007669"/>
    <property type="project" value="UniProtKB-KW"/>
</dbReference>
<dbReference type="HAMAP" id="MF_01398">
    <property type="entry name" value="ATP_synth_b_bprime"/>
    <property type="match status" value="1"/>
</dbReference>
<evidence type="ECO:0000256" key="2">
    <source>
        <dbReference type="ARBA" id="ARBA00022448"/>
    </source>
</evidence>
<evidence type="ECO:0000256" key="12">
    <source>
        <dbReference type="ARBA" id="ARBA00025614"/>
    </source>
</evidence>